<accession>A0ABR3GWJ2</accession>
<comment type="caution">
    <text evidence="2">The sequence shown here is derived from an EMBL/GenBank/DDBJ whole genome shotgun (WGS) entry which is preliminary data.</text>
</comment>
<keyword evidence="3" id="KW-1185">Reference proteome</keyword>
<sequence length="216" mass="24049">MSNHPPAEFYSSSCPETALSSSLPDQGHRSLLLESVDDVEIQVYTGVRSLARKLKIQADGLIAGGSSQFAVFRPVTRSQFSTLDRERHQIGRYTRIMYSEEEQTMIVKLMPAAGHEAAYTTFVRRLTYSMALMGIPVGEIVKMGSTRFEGRSASKEADAAMKPIPSRRLATDWPTLVFESGLSEFLSRLRTDAKWWLTNSSGQVKIVILIDIDLDA</sequence>
<dbReference type="Proteomes" id="UP001447188">
    <property type="component" value="Unassembled WGS sequence"/>
</dbReference>
<reference evidence="2 3" key="1">
    <citation type="submission" date="2024-02" db="EMBL/GenBank/DDBJ databases">
        <title>Discinaceae phylogenomics.</title>
        <authorList>
            <person name="Dirks A.C."/>
            <person name="James T.Y."/>
        </authorList>
    </citation>
    <scope>NUCLEOTIDE SEQUENCE [LARGE SCALE GENOMIC DNA]</scope>
    <source>
        <strain evidence="2 3">ACD0624</strain>
    </source>
</reference>
<proteinExistence type="predicted"/>
<dbReference type="EMBL" id="JBBBZM010000004">
    <property type="protein sequence ID" value="KAL0640248.1"/>
    <property type="molecule type" value="Genomic_DNA"/>
</dbReference>
<name>A0ABR3GWJ2_9PEZI</name>
<organism evidence="2 3">
    <name type="scientific">Discina gigas</name>
    <dbReference type="NCBI Taxonomy" id="1032678"/>
    <lineage>
        <taxon>Eukaryota</taxon>
        <taxon>Fungi</taxon>
        <taxon>Dikarya</taxon>
        <taxon>Ascomycota</taxon>
        <taxon>Pezizomycotina</taxon>
        <taxon>Pezizomycetes</taxon>
        <taxon>Pezizales</taxon>
        <taxon>Discinaceae</taxon>
        <taxon>Discina</taxon>
    </lineage>
</organism>
<evidence type="ECO:0000313" key="2">
    <source>
        <dbReference type="EMBL" id="KAL0640248.1"/>
    </source>
</evidence>
<evidence type="ECO:0000313" key="3">
    <source>
        <dbReference type="Proteomes" id="UP001447188"/>
    </source>
</evidence>
<feature type="compositionally biased region" description="Polar residues" evidence="1">
    <location>
        <begin position="10"/>
        <end position="22"/>
    </location>
</feature>
<evidence type="ECO:0000256" key="1">
    <source>
        <dbReference type="SAM" id="MobiDB-lite"/>
    </source>
</evidence>
<gene>
    <name evidence="2" type="ORF">Q9L58_000526</name>
</gene>
<feature type="region of interest" description="Disordered" evidence="1">
    <location>
        <begin position="1"/>
        <end position="22"/>
    </location>
</feature>
<protein>
    <submittedName>
        <fullName evidence="2">Uncharacterized protein</fullName>
    </submittedName>
</protein>